<organism evidence="1 2">
    <name type="scientific">Synaphobranchus kaupii</name>
    <name type="common">Kaup's arrowtooth eel</name>
    <dbReference type="NCBI Taxonomy" id="118154"/>
    <lineage>
        <taxon>Eukaryota</taxon>
        <taxon>Metazoa</taxon>
        <taxon>Chordata</taxon>
        <taxon>Craniata</taxon>
        <taxon>Vertebrata</taxon>
        <taxon>Euteleostomi</taxon>
        <taxon>Actinopterygii</taxon>
        <taxon>Neopterygii</taxon>
        <taxon>Teleostei</taxon>
        <taxon>Anguilliformes</taxon>
        <taxon>Synaphobranchidae</taxon>
        <taxon>Synaphobranchus</taxon>
    </lineage>
</organism>
<gene>
    <name evidence="1" type="ORF">SKAU_G00168500</name>
</gene>
<dbReference type="AlphaFoldDB" id="A0A9Q1FJX9"/>
<sequence>MGSKWDTALIQLTPLGQEEACQFQMPPEEAHRQLQGQPYLARERSETGIQGSLHNLIKKEHLFEDSESNEVIYDQAIRGMKRAEPEQIKDTSPLQ</sequence>
<reference evidence="1" key="1">
    <citation type="journal article" date="2023" name="Science">
        <title>Genome structures resolve the early diversification of teleost fishes.</title>
        <authorList>
            <person name="Parey E."/>
            <person name="Louis A."/>
            <person name="Montfort J."/>
            <person name="Bouchez O."/>
            <person name="Roques C."/>
            <person name="Iampietro C."/>
            <person name="Lluch J."/>
            <person name="Castinel A."/>
            <person name="Donnadieu C."/>
            <person name="Desvignes T."/>
            <person name="Floi Bucao C."/>
            <person name="Jouanno E."/>
            <person name="Wen M."/>
            <person name="Mejri S."/>
            <person name="Dirks R."/>
            <person name="Jansen H."/>
            <person name="Henkel C."/>
            <person name="Chen W.J."/>
            <person name="Zahm M."/>
            <person name="Cabau C."/>
            <person name="Klopp C."/>
            <person name="Thompson A.W."/>
            <person name="Robinson-Rechavi M."/>
            <person name="Braasch I."/>
            <person name="Lecointre G."/>
            <person name="Bobe J."/>
            <person name="Postlethwait J.H."/>
            <person name="Berthelot C."/>
            <person name="Roest Crollius H."/>
            <person name="Guiguen Y."/>
        </authorList>
    </citation>
    <scope>NUCLEOTIDE SEQUENCE</scope>
    <source>
        <strain evidence="1">WJC10195</strain>
    </source>
</reference>
<dbReference type="EMBL" id="JAINUF010000005">
    <property type="protein sequence ID" value="KAJ8360325.1"/>
    <property type="molecule type" value="Genomic_DNA"/>
</dbReference>
<evidence type="ECO:0000313" key="1">
    <source>
        <dbReference type="EMBL" id="KAJ8360325.1"/>
    </source>
</evidence>
<evidence type="ECO:0000313" key="2">
    <source>
        <dbReference type="Proteomes" id="UP001152622"/>
    </source>
</evidence>
<comment type="caution">
    <text evidence="1">The sequence shown here is derived from an EMBL/GenBank/DDBJ whole genome shotgun (WGS) entry which is preliminary data.</text>
</comment>
<accession>A0A9Q1FJX9</accession>
<proteinExistence type="predicted"/>
<dbReference type="Proteomes" id="UP001152622">
    <property type="component" value="Chromosome 5"/>
</dbReference>
<protein>
    <submittedName>
        <fullName evidence="1">Uncharacterized protein</fullName>
    </submittedName>
</protein>
<keyword evidence="2" id="KW-1185">Reference proteome</keyword>
<name>A0A9Q1FJX9_SYNKA</name>